<evidence type="ECO:0000313" key="3">
    <source>
        <dbReference type="WBParaSite" id="jg13982"/>
    </source>
</evidence>
<name>A0A915D042_9BILA</name>
<reference evidence="3" key="1">
    <citation type="submission" date="2022-11" db="UniProtKB">
        <authorList>
            <consortium name="WormBaseParasite"/>
        </authorList>
    </citation>
    <scope>IDENTIFICATION</scope>
</reference>
<keyword evidence="2" id="KW-1185">Reference proteome</keyword>
<organism evidence="2 3">
    <name type="scientific">Ditylenchus dipsaci</name>
    <dbReference type="NCBI Taxonomy" id="166011"/>
    <lineage>
        <taxon>Eukaryota</taxon>
        <taxon>Metazoa</taxon>
        <taxon>Ecdysozoa</taxon>
        <taxon>Nematoda</taxon>
        <taxon>Chromadorea</taxon>
        <taxon>Rhabditida</taxon>
        <taxon>Tylenchina</taxon>
        <taxon>Tylenchomorpha</taxon>
        <taxon>Sphaerularioidea</taxon>
        <taxon>Anguinidae</taxon>
        <taxon>Anguininae</taxon>
        <taxon>Ditylenchus</taxon>
    </lineage>
</organism>
<dbReference type="Proteomes" id="UP000887574">
    <property type="component" value="Unplaced"/>
</dbReference>
<evidence type="ECO:0000256" key="1">
    <source>
        <dbReference type="SAM" id="SignalP"/>
    </source>
</evidence>
<accession>A0A915D042</accession>
<dbReference type="AlphaFoldDB" id="A0A915D042"/>
<feature type="signal peptide" evidence="1">
    <location>
        <begin position="1"/>
        <end position="24"/>
    </location>
</feature>
<keyword evidence="1" id="KW-0732">Signal</keyword>
<protein>
    <submittedName>
        <fullName evidence="3">Uncharacterized protein</fullName>
    </submittedName>
</protein>
<feature type="chain" id="PRO_5036826628" evidence="1">
    <location>
        <begin position="25"/>
        <end position="200"/>
    </location>
</feature>
<dbReference type="WBParaSite" id="jg13982">
    <property type="protein sequence ID" value="jg13982"/>
    <property type="gene ID" value="jg13982"/>
</dbReference>
<evidence type="ECO:0000313" key="2">
    <source>
        <dbReference type="Proteomes" id="UP000887574"/>
    </source>
</evidence>
<sequence>MFSRYFGFLVSFLCIFLLSGLLFALRNFTQHENASSCFSKEQERSEIILQLNQKFEKSFATEDSLTREQWQIALASDLERRQMTQLIQLILSLDNFDDIHSSEQFLRPFTQLAKSIDISVLGKYCVIHEKLNSKTGKFPRYWGYTVVNSKQWTKRPYLHHSAAHFQSDGQVCSQAAVLLSELKQELWLLLVLLGLQSKEN</sequence>
<proteinExistence type="predicted"/>